<dbReference type="STRING" id="417292.SAMN05421806_11146"/>
<dbReference type="Gene3D" id="1.10.101.10">
    <property type="entry name" value="PGBD-like superfamily/PGBD"/>
    <property type="match status" value="1"/>
</dbReference>
<evidence type="ECO:0000313" key="4">
    <source>
        <dbReference type="EMBL" id="SDK73298.1"/>
    </source>
</evidence>
<accession>A0A1G9EB40</accession>
<evidence type="ECO:0000259" key="3">
    <source>
        <dbReference type="Pfam" id="PF01471"/>
    </source>
</evidence>
<proteinExistence type="predicted"/>
<dbReference type="Proteomes" id="UP000199155">
    <property type="component" value="Unassembled WGS sequence"/>
</dbReference>
<sequence length="164" mass="16804">MTKWTTPAATLLATGMLALGLTACGGGDAGTKTADKSKTSAGKKGLSNKAGAGSGSSGGAAGSGQPKPIRKGDTGTKVKCVQRAVNAFNRPQIVADGVFGTGTEKAVKLFQDNNGLSKDGIVGAKTGARMELLMEKGKRENLDNPAAFKRYATWLDECKSRIPD</sequence>
<dbReference type="EMBL" id="FNFF01000011">
    <property type="protein sequence ID" value="SDK73298.1"/>
    <property type="molecule type" value="Genomic_DNA"/>
</dbReference>
<dbReference type="PROSITE" id="PS51257">
    <property type="entry name" value="PROKAR_LIPOPROTEIN"/>
    <property type="match status" value="1"/>
</dbReference>
<dbReference type="AlphaFoldDB" id="A0A1G9EB40"/>
<protein>
    <submittedName>
        <fullName evidence="4">Putative peptidoglycan binding domain-containing protein</fullName>
    </submittedName>
</protein>
<feature type="compositionally biased region" description="Low complexity" evidence="1">
    <location>
        <begin position="40"/>
        <end position="51"/>
    </location>
</feature>
<dbReference type="InterPro" id="IPR036366">
    <property type="entry name" value="PGBDSf"/>
</dbReference>
<dbReference type="InterPro" id="IPR036365">
    <property type="entry name" value="PGBD-like_sf"/>
</dbReference>
<name>A0A1G9EB40_9ACTN</name>
<reference evidence="4 5" key="1">
    <citation type="submission" date="2016-10" db="EMBL/GenBank/DDBJ databases">
        <authorList>
            <person name="de Groot N.N."/>
        </authorList>
    </citation>
    <scope>NUCLEOTIDE SEQUENCE [LARGE SCALE GENOMIC DNA]</scope>
    <source>
        <strain evidence="4 5">CGMCC 4.5727</strain>
    </source>
</reference>
<evidence type="ECO:0000256" key="1">
    <source>
        <dbReference type="SAM" id="MobiDB-lite"/>
    </source>
</evidence>
<feature type="compositionally biased region" description="Gly residues" evidence="1">
    <location>
        <begin position="52"/>
        <end position="62"/>
    </location>
</feature>
<evidence type="ECO:0000313" key="5">
    <source>
        <dbReference type="Proteomes" id="UP000199155"/>
    </source>
</evidence>
<feature type="signal peptide" evidence="2">
    <location>
        <begin position="1"/>
        <end position="23"/>
    </location>
</feature>
<dbReference type="Pfam" id="PF01471">
    <property type="entry name" value="PG_binding_1"/>
    <property type="match status" value="1"/>
</dbReference>
<dbReference type="SUPFAM" id="SSF47090">
    <property type="entry name" value="PGBD-like"/>
    <property type="match status" value="1"/>
</dbReference>
<keyword evidence="2" id="KW-0732">Signal</keyword>
<feature type="domain" description="Peptidoglycan binding-like" evidence="3">
    <location>
        <begin position="75"/>
        <end position="130"/>
    </location>
</feature>
<feature type="chain" id="PRO_5038458046" evidence="2">
    <location>
        <begin position="24"/>
        <end position="164"/>
    </location>
</feature>
<gene>
    <name evidence="4" type="ORF">SAMN05421806_11146</name>
</gene>
<keyword evidence="5" id="KW-1185">Reference proteome</keyword>
<feature type="region of interest" description="Disordered" evidence="1">
    <location>
        <begin position="29"/>
        <end position="76"/>
    </location>
</feature>
<organism evidence="4 5">
    <name type="scientific">Streptomyces indicus</name>
    <dbReference type="NCBI Taxonomy" id="417292"/>
    <lineage>
        <taxon>Bacteria</taxon>
        <taxon>Bacillati</taxon>
        <taxon>Actinomycetota</taxon>
        <taxon>Actinomycetes</taxon>
        <taxon>Kitasatosporales</taxon>
        <taxon>Streptomycetaceae</taxon>
        <taxon>Streptomyces</taxon>
    </lineage>
</organism>
<dbReference type="RefSeq" id="WP_218137323.1">
    <property type="nucleotide sequence ID" value="NZ_FNFF01000011.1"/>
</dbReference>
<dbReference type="InterPro" id="IPR002477">
    <property type="entry name" value="Peptidoglycan-bd-like"/>
</dbReference>
<evidence type="ECO:0000256" key="2">
    <source>
        <dbReference type="SAM" id="SignalP"/>
    </source>
</evidence>